<comment type="caution">
    <text evidence="1">The sequence shown here is derived from an EMBL/GenBank/DDBJ whole genome shotgun (WGS) entry which is preliminary data.</text>
</comment>
<reference evidence="1 2" key="1">
    <citation type="submission" date="2019-05" db="EMBL/GenBank/DDBJ databases">
        <title>Another draft genome of Portunus trituberculatus and its Hox gene families provides insights of decapod evolution.</title>
        <authorList>
            <person name="Jeong J.-H."/>
            <person name="Song I."/>
            <person name="Kim S."/>
            <person name="Choi T."/>
            <person name="Kim D."/>
            <person name="Ryu S."/>
            <person name="Kim W."/>
        </authorList>
    </citation>
    <scope>NUCLEOTIDE SEQUENCE [LARGE SCALE GENOMIC DNA]</scope>
    <source>
        <tissue evidence="1">Muscle</tissue>
    </source>
</reference>
<evidence type="ECO:0000313" key="1">
    <source>
        <dbReference type="EMBL" id="MPC11497.1"/>
    </source>
</evidence>
<dbReference type="Proteomes" id="UP000324222">
    <property type="component" value="Unassembled WGS sequence"/>
</dbReference>
<evidence type="ECO:0000313" key="2">
    <source>
        <dbReference type="Proteomes" id="UP000324222"/>
    </source>
</evidence>
<gene>
    <name evidence="1" type="ORF">E2C01_004164</name>
</gene>
<sequence length="122" mass="13030">MTSAGGVGKQREACAWRCVASRAGSDSSAVDVIHAEGDAERIKWTPQFARGGAPCSLPSRDPLKAAGLGSFVNGNEIGRKATVLLLPSSLGAARTTTTYSRGDIRWFWRRRLTPSGRNLIIT</sequence>
<dbReference type="AlphaFoldDB" id="A0A5B7CP57"/>
<organism evidence="1 2">
    <name type="scientific">Portunus trituberculatus</name>
    <name type="common">Swimming crab</name>
    <name type="synonym">Neptunus trituberculatus</name>
    <dbReference type="NCBI Taxonomy" id="210409"/>
    <lineage>
        <taxon>Eukaryota</taxon>
        <taxon>Metazoa</taxon>
        <taxon>Ecdysozoa</taxon>
        <taxon>Arthropoda</taxon>
        <taxon>Crustacea</taxon>
        <taxon>Multicrustacea</taxon>
        <taxon>Malacostraca</taxon>
        <taxon>Eumalacostraca</taxon>
        <taxon>Eucarida</taxon>
        <taxon>Decapoda</taxon>
        <taxon>Pleocyemata</taxon>
        <taxon>Brachyura</taxon>
        <taxon>Eubrachyura</taxon>
        <taxon>Portunoidea</taxon>
        <taxon>Portunidae</taxon>
        <taxon>Portuninae</taxon>
        <taxon>Portunus</taxon>
    </lineage>
</organism>
<proteinExistence type="predicted"/>
<name>A0A5B7CP57_PORTR</name>
<accession>A0A5B7CP57</accession>
<dbReference type="EMBL" id="VSRR010000166">
    <property type="protein sequence ID" value="MPC11497.1"/>
    <property type="molecule type" value="Genomic_DNA"/>
</dbReference>
<keyword evidence="2" id="KW-1185">Reference proteome</keyword>
<protein>
    <submittedName>
        <fullName evidence="1">Uncharacterized protein</fullName>
    </submittedName>
</protein>